<sequence>MEYKRRMLPFRISHPTVSGLWYGFLWMMIGALILSLFLHISQMPEENLAVYTYLIHALSIGFGGIAAGKRSSRKGWYQGGLVGFLYCVIVLLISFLALDSQFTLNDFVMLIPASLIGMVGGVMGVNLHK</sequence>
<dbReference type="Pfam" id="PF12670">
    <property type="entry name" value="DUF3792"/>
    <property type="match status" value="1"/>
</dbReference>
<keyword evidence="3" id="KW-1185">Reference proteome</keyword>
<evidence type="ECO:0000313" key="3">
    <source>
        <dbReference type="Proteomes" id="UP000272464"/>
    </source>
</evidence>
<feature type="transmembrane region" description="Helical" evidence="1">
    <location>
        <begin position="79"/>
        <end position="98"/>
    </location>
</feature>
<organism evidence="2 3">
    <name type="scientific">Paenibacillus zeisoli</name>
    <dbReference type="NCBI Taxonomy" id="2496267"/>
    <lineage>
        <taxon>Bacteria</taxon>
        <taxon>Bacillati</taxon>
        <taxon>Bacillota</taxon>
        <taxon>Bacilli</taxon>
        <taxon>Bacillales</taxon>
        <taxon>Paenibacillaceae</taxon>
        <taxon>Paenibacillus</taxon>
    </lineage>
</organism>
<keyword evidence="1" id="KW-1133">Transmembrane helix</keyword>
<reference evidence="2 3" key="1">
    <citation type="submission" date="2018-12" db="EMBL/GenBank/DDBJ databases">
        <authorList>
            <person name="Sun L."/>
            <person name="Chen Z."/>
        </authorList>
    </citation>
    <scope>NUCLEOTIDE SEQUENCE [LARGE SCALE GENOMIC DNA]</scope>
    <source>
        <strain evidence="2 3">3-5-3</strain>
    </source>
</reference>
<protein>
    <submittedName>
        <fullName evidence="2">TIGR04086 family membrane protein</fullName>
    </submittedName>
</protein>
<feature type="transmembrane region" description="Helical" evidence="1">
    <location>
        <begin position="48"/>
        <end position="67"/>
    </location>
</feature>
<dbReference type="EMBL" id="RZNX01000009">
    <property type="protein sequence ID" value="RUT28736.1"/>
    <property type="molecule type" value="Genomic_DNA"/>
</dbReference>
<comment type="caution">
    <text evidence="2">The sequence shown here is derived from an EMBL/GenBank/DDBJ whole genome shotgun (WGS) entry which is preliminary data.</text>
</comment>
<evidence type="ECO:0000256" key="1">
    <source>
        <dbReference type="SAM" id="Phobius"/>
    </source>
</evidence>
<gene>
    <name evidence="2" type="ORF">EJP77_17230</name>
</gene>
<dbReference type="InterPro" id="IPR023804">
    <property type="entry name" value="DUF3792_TM"/>
</dbReference>
<accession>A0A433X3V4</accession>
<dbReference type="NCBIfam" id="TIGR04086">
    <property type="entry name" value="TIGR04086_membr"/>
    <property type="match status" value="1"/>
</dbReference>
<feature type="transmembrane region" description="Helical" evidence="1">
    <location>
        <begin position="20"/>
        <end position="42"/>
    </location>
</feature>
<proteinExistence type="predicted"/>
<dbReference type="OrthoDB" id="2381657at2"/>
<feature type="transmembrane region" description="Helical" evidence="1">
    <location>
        <begin position="110"/>
        <end position="127"/>
    </location>
</feature>
<dbReference type="AlphaFoldDB" id="A0A433X3V4"/>
<dbReference type="Proteomes" id="UP000272464">
    <property type="component" value="Unassembled WGS sequence"/>
</dbReference>
<evidence type="ECO:0000313" key="2">
    <source>
        <dbReference type="EMBL" id="RUT28736.1"/>
    </source>
</evidence>
<dbReference type="RefSeq" id="WP_127200490.1">
    <property type="nucleotide sequence ID" value="NZ_RZNX01000009.1"/>
</dbReference>
<keyword evidence="1" id="KW-0472">Membrane</keyword>
<name>A0A433X3V4_9BACL</name>
<keyword evidence="1" id="KW-0812">Transmembrane</keyword>